<gene>
    <name evidence="1" type="ORF">CLOSYM_00488</name>
</gene>
<comment type="caution">
    <text evidence="1">The sequence shown here is derived from an EMBL/GenBank/DDBJ whole genome shotgun (WGS) entry which is preliminary data.</text>
</comment>
<sequence>MKMSKREIDSYSYQLGVIDCFNEMVNAGVKRIAMSHPCRTAEERDQYLEACREICSQYGTMMYAEDDSFVTDLFPEEMNRGAKHFIFYKKKEDLDCYLELKERKAGLLRAGGYEGEERYRIAREFGKLLSYTDEAVGRLIRETTGKDR</sequence>
<proteinExistence type="predicted"/>
<evidence type="ECO:0000313" key="2">
    <source>
        <dbReference type="Proteomes" id="UP000016491"/>
    </source>
</evidence>
<organism evidence="1 2">
    <name type="scientific">[Clostridium] symbiosum ATCC 14940</name>
    <dbReference type="NCBI Taxonomy" id="411472"/>
    <lineage>
        <taxon>Bacteria</taxon>
        <taxon>Bacillati</taxon>
        <taxon>Bacillota</taxon>
        <taxon>Clostridia</taxon>
        <taxon>Lachnospirales</taxon>
        <taxon>Lachnospiraceae</taxon>
        <taxon>Otoolea</taxon>
    </lineage>
</organism>
<reference evidence="1 2" key="1">
    <citation type="submission" date="2013-07" db="EMBL/GenBank/DDBJ databases">
        <authorList>
            <person name="Weinstock G."/>
            <person name="Sodergren E."/>
            <person name="Wylie T."/>
            <person name="Fulton L."/>
            <person name="Fulton R."/>
            <person name="Fronick C."/>
            <person name="O'Laughlin M."/>
            <person name="Godfrey J."/>
            <person name="Miner T."/>
            <person name="Herter B."/>
            <person name="Appelbaum E."/>
            <person name="Cordes M."/>
            <person name="Lek S."/>
            <person name="Wollam A."/>
            <person name="Pepin K.H."/>
            <person name="Palsikar V.B."/>
            <person name="Mitreva M."/>
            <person name="Wilson R.K."/>
        </authorList>
    </citation>
    <scope>NUCLEOTIDE SEQUENCE [LARGE SCALE GENOMIC DNA]</scope>
    <source>
        <strain evidence="1 2">ATCC 14940</strain>
    </source>
</reference>
<dbReference type="EMBL" id="AWSU01000039">
    <property type="protein sequence ID" value="ERI80066.1"/>
    <property type="molecule type" value="Genomic_DNA"/>
</dbReference>
<accession>A0ABC9U3E6</accession>
<name>A0ABC9U3E6_CLOSY</name>
<dbReference type="Proteomes" id="UP000016491">
    <property type="component" value="Unassembled WGS sequence"/>
</dbReference>
<evidence type="ECO:0000313" key="1">
    <source>
        <dbReference type="EMBL" id="ERI80066.1"/>
    </source>
</evidence>
<dbReference type="AlphaFoldDB" id="A0ABC9U3E6"/>
<protein>
    <submittedName>
        <fullName evidence="1">Uncharacterized protein</fullName>
    </submittedName>
</protein>